<organism evidence="6 7">
    <name type="scientific">Actinopolyspora mortivallis</name>
    <dbReference type="NCBI Taxonomy" id="33906"/>
    <lineage>
        <taxon>Bacteria</taxon>
        <taxon>Bacillati</taxon>
        <taxon>Actinomycetota</taxon>
        <taxon>Actinomycetes</taxon>
        <taxon>Actinopolysporales</taxon>
        <taxon>Actinopolysporaceae</taxon>
        <taxon>Actinopolyspora</taxon>
    </lineage>
</organism>
<dbReference type="InterPro" id="IPR016181">
    <property type="entry name" value="Acyl_CoA_acyltransferase"/>
</dbReference>
<dbReference type="AlphaFoldDB" id="A0A2T0H1R5"/>
<dbReference type="Proteomes" id="UP000239352">
    <property type="component" value="Unassembled WGS sequence"/>
</dbReference>
<dbReference type="HAMAP" id="MF_01812">
    <property type="entry name" value="Eis"/>
    <property type="match status" value="1"/>
</dbReference>
<comment type="caution">
    <text evidence="6">The sequence shown here is derived from an EMBL/GenBank/DDBJ whole genome shotgun (WGS) entry which is preliminary data.</text>
</comment>
<dbReference type="Pfam" id="PF13530">
    <property type="entry name" value="SCP2_2"/>
    <property type="match status" value="1"/>
</dbReference>
<reference evidence="6 7" key="1">
    <citation type="submission" date="2018-03" db="EMBL/GenBank/DDBJ databases">
        <title>Actinopolyspora mortivallis from Sahara, screening for active biomolecules.</title>
        <authorList>
            <person name="Selama O."/>
            <person name="Wellington E.M.H."/>
            <person name="Hacene H."/>
        </authorList>
    </citation>
    <scope>NUCLEOTIDE SEQUENCE [LARGE SCALE GENOMIC DNA]</scope>
    <source>
        <strain evidence="6 7">M5A</strain>
    </source>
</reference>
<dbReference type="PROSITE" id="PS51186">
    <property type="entry name" value="GNAT"/>
    <property type="match status" value="1"/>
</dbReference>
<dbReference type="GO" id="GO:0034069">
    <property type="term" value="F:aminoglycoside N-acetyltransferase activity"/>
    <property type="evidence" value="ECO:0007669"/>
    <property type="project" value="TreeGrafter"/>
</dbReference>
<gene>
    <name evidence="6" type="ORF">CEP50_02030</name>
</gene>
<dbReference type="InterPro" id="IPR051554">
    <property type="entry name" value="Acetyltransferase_Eis"/>
</dbReference>
<dbReference type="PANTHER" id="PTHR37817:SF1">
    <property type="entry name" value="N-ACETYLTRANSFERASE EIS"/>
    <property type="match status" value="1"/>
</dbReference>
<feature type="binding site" evidence="4">
    <location>
        <begin position="91"/>
        <end position="96"/>
    </location>
    <ligand>
        <name>acetyl-CoA</name>
        <dbReference type="ChEBI" id="CHEBI:57288"/>
    </ligand>
</feature>
<accession>A0A2T0H1R5</accession>
<evidence type="ECO:0000256" key="1">
    <source>
        <dbReference type="ARBA" id="ARBA00009213"/>
    </source>
</evidence>
<comment type="subunit">
    <text evidence="4">Homohexamer; trimer of dimers.</text>
</comment>
<name>A0A2T0H1R5_ACTMO</name>
<dbReference type="Pfam" id="PF17668">
    <property type="entry name" value="Acetyltransf_17"/>
    <property type="match status" value="1"/>
</dbReference>
<dbReference type="Gene3D" id="3.30.1050.10">
    <property type="entry name" value="SCP2 sterol-binding domain"/>
    <property type="match status" value="1"/>
</dbReference>
<feature type="binding site" evidence="4">
    <location>
        <begin position="119"/>
        <end position="120"/>
    </location>
    <ligand>
        <name>acetyl-CoA</name>
        <dbReference type="ChEBI" id="CHEBI:57288"/>
    </ligand>
</feature>
<dbReference type="InterPro" id="IPR022902">
    <property type="entry name" value="NAcTrfase_Eis"/>
</dbReference>
<dbReference type="RefSeq" id="WP_106112176.1">
    <property type="nucleotide sequence ID" value="NZ_PVSR01000001.1"/>
</dbReference>
<dbReference type="EMBL" id="PVSR01000001">
    <property type="protein sequence ID" value="PRW65315.1"/>
    <property type="molecule type" value="Genomic_DNA"/>
</dbReference>
<feature type="domain" description="N-acetyltransferase" evidence="5">
    <location>
        <begin position="4"/>
        <end position="149"/>
    </location>
</feature>
<dbReference type="NCBIfam" id="NF002367">
    <property type="entry name" value="PRK01346.1-4"/>
    <property type="match status" value="1"/>
</dbReference>
<dbReference type="SUPFAM" id="SSF55718">
    <property type="entry name" value="SCP-like"/>
    <property type="match status" value="1"/>
</dbReference>
<evidence type="ECO:0000259" key="5">
    <source>
        <dbReference type="PROSITE" id="PS51186"/>
    </source>
</evidence>
<dbReference type="STRING" id="1050202.GCA_000384035_01243"/>
<evidence type="ECO:0000313" key="6">
    <source>
        <dbReference type="EMBL" id="PRW65315.1"/>
    </source>
</evidence>
<dbReference type="GO" id="GO:0030649">
    <property type="term" value="P:aminoglycoside antibiotic catabolic process"/>
    <property type="evidence" value="ECO:0007669"/>
    <property type="project" value="TreeGrafter"/>
</dbReference>
<evidence type="ECO:0000256" key="4">
    <source>
        <dbReference type="HAMAP-Rule" id="MF_01812"/>
    </source>
</evidence>
<dbReference type="Gene3D" id="3.40.630.30">
    <property type="match status" value="2"/>
</dbReference>
<keyword evidence="7" id="KW-1185">Reference proteome</keyword>
<sequence length="405" mass="44774">MTEHDVRCLPESEFRASNDLFREAVHAPVATEEAWRVISSRYEPGRVWGDYLDGELAGTAMSLASSLTVPGGAELPAAAVTAVGVRADRTRRGVLTALMRAQLTRVRDRGETAAMLHASETGIYGRFGYGVATTSRTVALETARARPREDAPGGGRVRLLGPEEAGKLLPAIYRTVDSPGAGMISRPEGWWTLHLNREHTHGHRVRVAVHSDEHGTDDGFAVWVPGANDYRFGDGRTTLRVLDLHGADAAATAALWWFLLGVDLADEVVAVERPPDEPLEWWLADSRQCRIRDVYDELWVRPVDVAELLRRCRYDPAEPVVLGVRDRMLPENTGCYRITPDGAERSQLPPQLEMDVSRLAPLLFGEVRASTLAEANLIEVSDPDAVSRADRLFATRRRSWCGTHF</sequence>
<keyword evidence="3 4" id="KW-0012">Acyltransferase</keyword>
<dbReference type="PANTHER" id="PTHR37817">
    <property type="entry name" value="N-ACETYLTRANSFERASE EIS"/>
    <property type="match status" value="1"/>
</dbReference>
<proteinExistence type="inferred from homology"/>
<feature type="active site" description="Proton donor" evidence="4">
    <location>
        <position position="124"/>
    </location>
</feature>
<dbReference type="Pfam" id="PF13527">
    <property type="entry name" value="Acetyltransf_9"/>
    <property type="match status" value="1"/>
</dbReference>
<protein>
    <submittedName>
        <fullName evidence="6">GNAT family N-acetyltransferase</fullName>
    </submittedName>
</protein>
<feature type="active site" description="Proton acceptor; via carboxylate" evidence="4">
    <location>
        <position position="405"/>
    </location>
</feature>
<evidence type="ECO:0000313" key="7">
    <source>
        <dbReference type="Proteomes" id="UP000239352"/>
    </source>
</evidence>
<dbReference type="InterPro" id="IPR000182">
    <property type="entry name" value="GNAT_dom"/>
</dbReference>
<feature type="binding site" evidence="4">
    <location>
        <begin position="83"/>
        <end position="85"/>
    </location>
    <ligand>
        <name>acetyl-CoA</name>
        <dbReference type="ChEBI" id="CHEBI:57288"/>
    </ligand>
</feature>
<dbReference type="InParanoid" id="A0A2T0H1R5"/>
<evidence type="ECO:0000256" key="2">
    <source>
        <dbReference type="ARBA" id="ARBA00022679"/>
    </source>
</evidence>
<dbReference type="InterPro" id="IPR036527">
    <property type="entry name" value="SCP2_sterol-bd_dom_sf"/>
</dbReference>
<evidence type="ECO:0000256" key="3">
    <source>
        <dbReference type="ARBA" id="ARBA00023315"/>
    </source>
</evidence>
<comment type="similarity">
    <text evidence="1 4">Belongs to the acetyltransferase Eis family.</text>
</comment>
<dbReference type="InterPro" id="IPR025559">
    <property type="entry name" value="Eis_dom"/>
</dbReference>
<dbReference type="InterPro" id="IPR041380">
    <property type="entry name" value="Acetyltransf_17"/>
</dbReference>
<keyword evidence="2 4" id="KW-0808">Transferase</keyword>
<dbReference type="SUPFAM" id="SSF55729">
    <property type="entry name" value="Acyl-CoA N-acyltransferases (Nat)"/>
    <property type="match status" value="1"/>
</dbReference>